<evidence type="ECO:0000313" key="3">
    <source>
        <dbReference type="Proteomes" id="UP000663850"/>
    </source>
</evidence>
<proteinExistence type="predicted"/>
<feature type="compositionally biased region" description="Pro residues" evidence="1">
    <location>
        <begin position="175"/>
        <end position="187"/>
    </location>
</feature>
<protein>
    <submittedName>
        <fullName evidence="2">Uncharacterized protein</fullName>
    </submittedName>
</protein>
<organism evidence="2 3">
    <name type="scientific">Rhizoctonia solani</name>
    <dbReference type="NCBI Taxonomy" id="456999"/>
    <lineage>
        <taxon>Eukaryota</taxon>
        <taxon>Fungi</taxon>
        <taxon>Dikarya</taxon>
        <taxon>Basidiomycota</taxon>
        <taxon>Agaricomycotina</taxon>
        <taxon>Agaricomycetes</taxon>
        <taxon>Cantharellales</taxon>
        <taxon>Ceratobasidiaceae</taxon>
        <taxon>Rhizoctonia</taxon>
    </lineage>
</organism>
<comment type="caution">
    <text evidence="2">The sequence shown here is derived from an EMBL/GenBank/DDBJ whole genome shotgun (WGS) entry which is preliminary data.</text>
</comment>
<dbReference type="EMBL" id="CAJMWZ010001359">
    <property type="protein sequence ID" value="CAE6435470.1"/>
    <property type="molecule type" value="Genomic_DNA"/>
</dbReference>
<sequence>QTSNATQIQLCASTLRDSHSWLPETETISINDADSHSSSESEIIRRPPKRLPNRRDLEFAAAGLTASRLRTDRISLLDTFSSVHSIQSAKKPTMPDHTGRPIQAWQIAAEGSCGARLVEHRLGGLIGQLWESTWVMTVKGTREEADPVGEDGAGPYECVPDSRFHPTALLDLPLGPKPILPPDPETTPSPRLDPTNK</sequence>
<name>A0A8H2XZ55_9AGAM</name>
<evidence type="ECO:0000256" key="1">
    <source>
        <dbReference type="SAM" id="MobiDB-lite"/>
    </source>
</evidence>
<dbReference type="Proteomes" id="UP000663850">
    <property type="component" value="Unassembled WGS sequence"/>
</dbReference>
<accession>A0A8H2XZ55</accession>
<reference evidence="2" key="1">
    <citation type="submission" date="2021-01" db="EMBL/GenBank/DDBJ databases">
        <authorList>
            <person name="Kaushik A."/>
        </authorList>
    </citation>
    <scope>NUCLEOTIDE SEQUENCE</scope>
    <source>
        <strain evidence="2">Type strain: AG8-Rh-89/</strain>
    </source>
</reference>
<dbReference type="AlphaFoldDB" id="A0A8H2XZ55"/>
<feature type="non-terminal residue" evidence="2">
    <location>
        <position position="1"/>
    </location>
</feature>
<gene>
    <name evidence="2" type="ORF">RDB_LOCUS23658</name>
</gene>
<evidence type="ECO:0000313" key="2">
    <source>
        <dbReference type="EMBL" id="CAE6435470.1"/>
    </source>
</evidence>
<feature type="region of interest" description="Disordered" evidence="1">
    <location>
        <begin position="170"/>
        <end position="197"/>
    </location>
</feature>